<gene>
    <name evidence="2" type="ORF">BIP78_1365</name>
</gene>
<dbReference type="InterPro" id="IPR000905">
    <property type="entry name" value="Gcp-like_dom"/>
</dbReference>
<feature type="domain" description="Gcp-like" evidence="1">
    <location>
        <begin position="36"/>
        <end position="153"/>
    </location>
</feature>
<dbReference type="InterPro" id="IPR043129">
    <property type="entry name" value="ATPase_NBD"/>
</dbReference>
<dbReference type="PANTHER" id="PTHR11735">
    <property type="entry name" value="TRNA N6-ADENOSINE THREONYLCARBAMOYLTRANSFERASE"/>
    <property type="match status" value="1"/>
</dbReference>
<dbReference type="EMBL" id="CP034928">
    <property type="protein sequence ID" value="QAA77131.1"/>
    <property type="molecule type" value="Genomic_DNA"/>
</dbReference>
<dbReference type="KEGG" id="bih:BIP78_1365"/>
<dbReference type="NCBIfam" id="TIGR03725">
    <property type="entry name" value="T6A_YeaZ"/>
    <property type="match status" value="1"/>
</dbReference>
<evidence type="ECO:0000259" key="1">
    <source>
        <dbReference type="Pfam" id="PF00814"/>
    </source>
</evidence>
<dbReference type="AlphaFoldDB" id="A0A410FVZ6"/>
<protein>
    <submittedName>
        <fullName evidence="2">tRNA threonylcarbamoyladenosine biosynthesis protein TsaB</fullName>
    </submittedName>
</protein>
<dbReference type="GO" id="GO:0002949">
    <property type="term" value="P:tRNA threonylcarbamoyladenosine modification"/>
    <property type="evidence" value="ECO:0007669"/>
    <property type="project" value="InterPro"/>
</dbReference>
<reference evidence="3" key="1">
    <citation type="submission" date="2018-12" db="EMBL/GenBank/DDBJ databases">
        <title>Complete genome sequence of an uncultured bacterium of the candidate phylum Bipolaricaulota.</title>
        <authorList>
            <person name="Kadnikov V.V."/>
            <person name="Mardanov A.V."/>
            <person name="Beletsky A.V."/>
            <person name="Frank Y.A."/>
            <person name="Karnachuk O.V."/>
            <person name="Ravin N.V."/>
        </authorList>
    </citation>
    <scope>NUCLEOTIDE SEQUENCE [LARGE SCALE GENOMIC DNA]</scope>
</reference>
<organism evidence="2 3">
    <name type="scientific">Bipolaricaulis sibiricus</name>
    <dbReference type="NCBI Taxonomy" id="2501609"/>
    <lineage>
        <taxon>Bacteria</taxon>
        <taxon>Candidatus Bipolaricaulota</taxon>
        <taxon>Candidatus Bipolaricaulia</taxon>
        <taxon>Candidatus Bipolaricaulales</taxon>
        <taxon>Candidatus Bipolaricaulaceae</taxon>
        <taxon>Candidatus Bipolaricaulis</taxon>
    </lineage>
</organism>
<name>A0A410FVZ6_BIPS1</name>
<dbReference type="Gene3D" id="3.30.420.40">
    <property type="match status" value="2"/>
</dbReference>
<dbReference type="Pfam" id="PF00814">
    <property type="entry name" value="TsaD"/>
    <property type="match status" value="1"/>
</dbReference>
<evidence type="ECO:0000313" key="2">
    <source>
        <dbReference type="EMBL" id="QAA77131.1"/>
    </source>
</evidence>
<proteinExistence type="predicted"/>
<dbReference type="Proteomes" id="UP000287233">
    <property type="component" value="Chromosome"/>
</dbReference>
<evidence type="ECO:0000313" key="3">
    <source>
        <dbReference type="Proteomes" id="UP000287233"/>
    </source>
</evidence>
<accession>A0A410FVZ6</accession>
<dbReference type="GO" id="GO:0005829">
    <property type="term" value="C:cytosol"/>
    <property type="evidence" value="ECO:0007669"/>
    <property type="project" value="TreeGrafter"/>
</dbReference>
<dbReference type="PANTHER" id="PTHR11735:SF11">
    <property type="entry name" value="TRNA THREONYLCARBAMOYLADENOSINE BIOSYNTHESIS PROTEIN TSAB"/>
    <property type="match status" value="1"/>
</dbReference>
<sequence>MVVLGIETAGDSGGAALISAGGEYEVFVTLGRAGGELLPKAVDAVLRVAEVRRDQIELLAVDIGPGSFTGLRIGVAFANGMAQALDIPVVGVRQTEAVARPVGWWPGKVAVWIHDRREFVYAAWATQERVGAETVLPWSDALAKVRDQPGTLLVGSGAVRFRNEVRTAAPEVVCAAEVLARPRPAEVARLGLNRFQSEGVATVRRLEPHYVHKED</sequence>
<dbReference type="SUPFAM" id="SSF53067">
    <property type="entry name" value="Actin-like ATPase domain"/>
    <property type="match status" value="2"/>
</dbReference>
<dbReference type="InterPro" id="IPR022496">
    <property type="entry name" value="T6A_TsaB"/>
</dbReference>